<dbReference type="NCBIfam" id="NF002634">
    <property type="entry name" value="PRK02304.1-3"/>
    <property type="match status" value="1"/>
</dbReference>
<dbReference type="EC" id="2.4.2.7" evidence="7"/>
<dbReference type="InterPro" id="IPR005764">
    <property type="entry name" value="Ade_phspho_trans"/>
</dbReference>
<dbReference type="FunFam" id="3.40.50.2020:FF:000004">
    <property type="entry name" value="Adenine phosphoribosyltransferase"/>
    <property type="match status" value="1"/>
</dbReference>
<accession>A0A380T9R8</accession>
<dbReference type="GO" id="GO:0003999">
    <property type="term" value="F:adenine phosphoribosyltransferase activity"/>
    <property type="evidence" value="ECO:0007669"/>
    <property type="project" value="UniProtKB-EC"/>
</dbReference>
<dbReference type="GO" id="GO:0002055">
    <property type="term" value="F:adenine binding"/>
    <property type="evidence" value="ECO:0007669"/>
    <property type="project" value="TreeGrafter"/>
</dbReference>
<gene>
    <name evidence="14" type="ORF">DF3PB_100005</name>
</gene>
<dbReference type="NCBIfam" id="TIGR01090">
    <property type="entry name" value="apt"/>
    <property type="match status" value="1"/>
</dbReference>
<comment type="similarity">
    <text evidence="5">Belongs to the purine/pyrimidine phosphoribosyltransferase family.</text>
</comment>
<evidence type="ECO:0000313" key="14">
    <source>
        <dbReference type="EMBL" id="SUS03509.1"/>
    </source>
</evidence>
<dbReference type="NCBIfam" id="NF002636">
    <property type="entry name" value="PRK02304.1-5"/>
    <property type="match status" value="1"/>
</dbReference>
<dbReference type="GO" id="GO:0005737">
    <property type="term" value="C:cytoplasm"/>
    <property type="evidence" value="ECO:0007669"/>
    <property type="project" value="UniProtKB-SubCell"/>
</dbReference>
<keyword evidence="10 14" id="KW-0808">Transferase</keyword>
<keyword evidence="9 14" id="KW-0328">Glycosyltransferase</keyword>
<dbReference type="GO" id="GO:0044209">
    <property type="term" value="P:AMP salvage"/>
    <property type="evidence" value="ECO:0007669"/>
    <property type="project" value="UniProtKB-UniPathway"/>
</dbReference>
<feature type="region of interest" description="Disordered" evidence="12">
    <location>
        <begin position="27"/>
        <end position="46"/>
    </location>
</feature>
<dbReference type="Gene3D" id="3.40.50.2020">
    <property type="match status" value="1"/>
</dbReference>
<evidence type="ECO:0000256" key="7">
    <source>
        <dbReference type="ARBA" id="ARBA00011893"/>
    </source>
</evidence>
<dbReference type="PANTHER" id="PTHR32315:SF3">
    <property type="entry name" value="ADENINE PHOSPHORIBOSYLTRANSFERASE"/>
    <property type="match status" value="1"/>
</dbReference>
<proteinExistence type="inferred from homology"/>
<evidence type="ECO:0000256" key="3">
    <source>
        <dbReference type="ARBA" id="ARBA00004496"/>
    </source>
</evidence>
<feature type="domain" description="Phosphoribosyltransferase" evidence="13">
    <location>
        <begin position="85"/>
        <end position="196"/>
    </location>
</feature>
<dbReference type="AlphaFoldDB" id="A0A380T9R8"/>
<dbReference type="InterPro" id="IPR050054">
    <property type="entry name" value="UPRTase/APRTase"/>
</dbReference>
<dbReference type="InterPro" id="IPR029057">
    <property type="entry name" value="PRTase-like"/>
</dbReference>
<dbReference type="GO" id="GO:0006166">
    <property type="term" value="P:purine ribonucleoside salvage"/>
    <property type="evidence" value="ECO:0007669"/>
    <property type="project" value="UniProtKB-KW"/>
</dbReference>
<dbReference type="EMBL" id="UIDG01000002">
    <property type="protein sequence ID" value="SUS03509.1"/>
    <property type="molecule type" value="Genomic_DNA"/>
</dbReference>
<evidence type="ECO:0000256" key="11">
    <source>
        <dbReference type="ARBA" id="ARBA00022726"/>
    </source>
</evidence>
<dbReference type="HAMAP" id="MF_00004">
    <property type="entry name" value="Aden_phosphoribosyltr"/>
    <property type="match status" value="1"/>
</dbReference>
<protein>
    <recommendedName>
        <fullName evidence="7">adenine phosphoribosyltransferase</fullName>
        <ecNumber evidence="7">2.4.2.7</ecNumber>
    </recommendedName>
</protein>
<evidence type="ECO:0000256" key="4">
    <source>
        <dbReference type="ARBA" id="ARBA00004659"/>
    </source>
</evidence>
<reference evidence="14" key="1">
    <citation type="submission" date="2018-07" db="EMBL/GenBank/DDBJ databases">
        <authorList>
            <person name="Quirk P.G."/>
            <person name="Krulwich T.A."/>
        </authorList>
    </citation>
    <scope>NUCLEOTIDE SEQUENCE</scope>
</reference>
<comment type="catalytic activity">
    <reaction evidence="1">
        <text>AMP + diphosphate = 5-phospho-alpha-D-ribose 1-diphosphate + adenine</text>
        <dbReference type="Rhea" id="RHEA:16609"/>
        <dbReference type="ChEBI" id="CHEBI:16708"/>
        <dbReference type="ChEBI" id="CHEBI:33019"/>
        <dbReference type="ChEBI" id="CHEBI:58017"/>
        <dbReference type="ChEBI" id="CHEBI:456215"/>
        <dbReference type="EC" id="2.4.2.7"/>
    </reaction>
</comment>
<evidence type="ECO:0000256" key="9">
    <source>
        <dbReference type="ARBA" id="ARBA00022676"/>
    </source>
</evidence>
<evidence type="ECO:0000256" key="8">
    <source>
        <dbReference type="ARBA" id="ARBA00022490"/>
    </source>
</evidence>
<dbReference type="SUPFAM" id="SSF53271">
    <property type="entry name" value="PRTase-like"/>
    <property type="match status" value="1"/>
</dbReference>
<evidence type="ECO:0000256" key="5">
    <source>
        <dbReference type="ARBA" id="ARBA00008391"/>
    </source>
</evidence>
<dbReference type="CDD" id="cd06223">
    <property type="entry name" value="PRTases_typeI"/>
    <property type="match status" value="1"/>
</dbReference>
<dbReference type="InterPro" id="IPR000836">
    <property type="entry name" value="PRTase_dom"/>
</dbReference>
<evidence type="ECO:0000259" key="13">
    <source>
        <dbReference type="Pfam" id="PF00156"/>
    </source>
</evidence>
<dbReference type="UniPathway" id="UPA00588">
    <property type="reaction ID" value="UER00646"/>
</dbReference>
<evidence type="ECO:0000256" key="12">
    <source>
        <dbReference type="SAM" id="MobiDB-lite"/>
    </source>
</evidence>
<organism evidence="14">
    <name type="scientific">metagenome</name>
    <dbReference type="NCBI Taxonomy" id="256318"/>
    <lineage>
        <taxon>unclassified sequences</taxon>
        <taxon>metagenomes</taxon>
    </lineage>
</organism>
<comment type="pathway">
    <text evidence="4">Purine metabolism; AMP biosynthesis via salvage pathway; AMP from adenine: step 1/1.</text>
</comment>
<comment type="function">
    <text evidence="2">Catalyzes a salvage reaction resulting in the formation of AMP, that is energically less costly than de novo synthesis.</text>
</comment>
<evidence type="ECO:0000256" key="2">
    <source>
        <dbReference type="ARBA" id="ARBA00003968"/>
    </source>
</evidence>
<dbReference type="GO" id="GO:0016208">
    <property type="term" value="F:AMP binding"/>
    <property type="evidence" value="ECO:0007669"/>
    <property type="project" value="TreeGrafter"/>
</dbReference>
<feature type="compositionally biased region" description="Polar residues" evidence="12">
    <location>
        <begin position="35"/>
        <end position="44"/>
    </location>
</feature>
<evidence type="ECO:0000256" key="1">
    <source>
        <dbReference type="ARBA" id="ARBA00000868"/>
    </source>
</evidence>
<comment type="subunit">
    <text evidence="6">Homodimer.</text>
</comment>
<dbReference type="PANTHER" id="PTHR32315">
    <property type="entry name" value="ADENINE PHOSPHORIBOSYLTRANSFERASE"/>
    <property type="match status" value="1"/>
</dbReference>
<sequence>MTLVPHNATPKRAAAPPRACRRPLLERNVAARVPSSHNRPQTSPAKRMDIKDHIRSIPDFPKPGILFYDISTLLAHADAWSVAMGRLAKVVSRHAPDLLAGIESRGFLVAAPLALKLGLGFVMVRKRGKLPGPTVAHTYALEYGTDIVEIQADAVVAGQRVVILDDLLATGGTMTAAIELFRKMGAEVVGSACLIELTFLNGRQRLDVPFNALVTYDR</sequence>
<evidence type="ECO:0000256" key="6">
    <source>
        <dbReference type="ARBA" id="ARBA00011738"/>
    </source>
</evidence>
<evidence type="ECO:0000256" key="10">
    <source>
        <dbReference type="ARBA" id="ARBA00022679"/>
    </source>
</evidence>
<dbReference type="Pfam" id="PF00156">
    <property type="entry name" value="Pribosyltran"/>
    <property type="match status" value="1"/>
</dbReference>
<keyword evidence="11" id="KW-0660">Purine salvage</keyword>
<name>A0A380T9R8_9ZZZZ</name>
<dbReference type="GO" id="GO:0006168">
    <property type="term" value="P:adenine salvage"/>
    <property type="evidence" value="ECO:0007669"/>
    <property type="project" value="InterPro"/>
</dbReference>
<keyword evidence="8" id="KW-0963">Cytoplasm</keyword>
<feature type="region of interest" description="Disordered" evidence="12">
    <location>
        <begin position="1"/>
        <end position="21"/>
    </location>
</feature>
<comment type="subcellular location">
    <subcellularLocation>
        <location evidence="3">Cytoplasm</location>
    </subcellularLocation>
</comment>